<accession>A0A840III3</accession>
<dbReference type="HAMAP" id="MF_00265">
    <property type="entry name" value="VapC_Nob1"/>
    <property type="match status" value="1"/>
</dbReference>
<dbReference type="EMBL" id="JACHNU010000008">
    <property type="protein sequence ID" value="MBB4664579.1"/>
    <property type="molecule type" value="Genomic_DNA"/>
</dbReference>
<keyword evidence="3 6" id="KW-0479">Metal-binding</keyword>
<dbReference type="GO" id="GO:0004540">
    <property type="term" value="F:RNA nuclease activity"/>
    <property type="evidence" value="ECO:0007669"/>
    <property type="project" value="InterPro"/>
</dbReference>
<comment type="cofactor">
    <cofactor evidence="6">
        <name>Mg(2+)</name>
        <dbReference type="ChEBI" id="CHEBI:18420"/>
    </cofactor>
</comment>
<evidence type="ECO:0000256" key="5">
    <source>
        <dbReference type="ARBA" id="ARBA00022842"/>
    </source>
</evidence>
<evidence type="ECO:0000259" key="7">
    <source>
        <dbReference type="SMART" id="SM00670"/>
    </source>
</evidence>
<feature type="binding site" evidence="6">
    <location>
        <position position="94"/>
    </location>
    <ligand>
        <name>Mg(2+)</name>
        <dbReference type="ChEBI" id="CHEBI:18420"/>
    </ligand>
</feature>
<dbReference type="Pfam" id="PF13470">
    <property type="entry name" value="PIN_3"/>
    <property type="match status" value="1"/>
</dbReference>
<sequence length="144" mass="15308">MTRLVLDTSVLLSGAVAGSSSPPGRLLASARTGAFELVACPLVFEELRRGLAKPYFRSRVTAAEADSLLDALELIATVFPDPESPKTILRDPNDDFLVALALVATADAIVTGDRDLLDHPELRPPAIDARAACELLGLQEARTD</sequence>
<keyword evidence="1 6" id="KW-1277">Toxin-antitoxin system</keyword>
<dbReference type="InterPro" id="IPR002716">
    <property type="entry name" value="PIN_dom"/>
</dbReference>
<dbReference type="EC" id="3.1.-.-" evidence="6"/>
<dbReference type="SUPFAM" id="SSF88723">
    <property type="entry name" value="PIN domain-like"/>
    <property type="match status" value="1"/>
</dbReference>
<reference evidence="8 9" key="1">
    <citation type="submission" date="2020-08" db="EMBL/GenBank/DDBJ databases">
        <title>Genomic Encyclopedia of Archaeal and Bacterial Type Strains, Phase II (KMG-II): from individual species to whole genera.</title>
        <authorList>
            <person name="Goeker M."/>
        </authorList>
    </citation>
    <scope>NUCLEOTIDE SEQUENCE [LARGE SCALE GENOMIC DNA]</scope>
    <source>
        <strain evidence="8 9">DSM 23288</strain>
    </source>
</reference>
<dbReference type="SMART" id="SM00670">
    <property type="entry name" value="PINc"/>
    <property type="match status" value="1"/>
</dbReference>
<dbReference type="InterPro" id="IPR002850">
    <property type="entry name" value="PIN_toxin-like"/>
</dbReference>
<keyword evidence="4 6" id="KW-0378">Hydrolase</keyword>
<dbReference type="PANTHER" id="PTHR34610:SF4">
    <property type="entry name" value="SLL8027 PROTEIN"/>
    <property type="match status" value="1"/>
</dbReference>
<feature type="domain" description="PIN" evidence="7">
    <location>
        <begin position="2"/>
        <end position="118"/>
    </location>
</feature>
<dbReference type="GO" id="GO:0016787">
    <property type="term" value="F:hydrolase activity"/>
    <property type="evidence" value="ECO:0007669"/>
    <property type="project" value="UniProtKB-KW"/>
</dbReference>
<dbReference type="Proteomes" id="UP000585272">
    <property type="component" value="Unassembled WGS sequence"/>
</dbReference>
<evidence type="ECO:0000256" key="6">
    <source>
        <dbReference type="HAMAP-Rule" id="MF_00265"/>
    </source>
</evidence>
<dbReference type="NCBIfam" id="TIGR00305">
    <property type="entry name" value="putative toxin-antitoxin system toxin component, PIN family"/>
    <property type="match status" value="1"/>
</dbReference>
<evidence type="ECO:0000313" key="9">
    <source>
        <dbReference type="Proteomes" id="UP000585272"/>
    </source>
</evidence>
<dbReference type="InterPro" id="IPR029060">
    <property type="entry name" value="PIN-like_dom_sf"/>
</dbReference>
<keyword evidence="5 6" id="KW-0460">Magnesium</keyword>
<comment type="caution">
    <text evidence="8">The sequence shown here is derived from an EMBL/GenBank/DDBJ whole genome shotgun (WGS) entry which is preliminary data.</text>
</comment>
<dbReference type="GO" id="GO:0000287">
    <property type="term" value="F:magnesium ion binding"/>
    <property type="evidence" value="ECO:0007669"/>
    <property type="project" value="UniProtKB-UniRule"/>
</dbReference>
<dbReference type="PANTHER" id="PTHR34610">
    <property type="entry name" value="SSL7007 PROTEIN"/>
    <property type="match status" value="1"/>
</dbReference>
<dbReference type="RefSeq" id="WP_183344747.1">
    <property type="nucleotide sequence ID" value="NZ_JACHNU010000008.1"/>
</dbReference>
<proteinExistence type="inferred from homology"/>
<evidence type="ECO:0000256" key="2">
    <source>
        <dbReference type="ARBA" id="ARBA00022722"/>
    </source>
</evidence>
<dbReference type="AlphaFoldDB" id="A0A840III3"/>
<dbReference type="Gene3D" id="3.40.50.1010">
    <property type="entry name" value="5'-nuclease"/>
    <property type="match status" value="1"/>
</dbReference>
<evidence type="ECO:0000256" key="4">
    <source>
        <dbReference type="ARBA" id="ARBA00022801"/>
    </source>
</evidence>
<evidence type="ECO:0000256" key="3">
    <source>
        <dbReference type="ARBA" id="ARBA00022723"/>
    </source>
</evidence>
<comment type="function">
    <text evidence="6">Toxic component of a toxin-antitoxin (TA) system. An RNase.</text>
</comment>
<keyword evidence="9" id="KW-1185">Reference proteome</keyword>
<feature type="binding site" evidence="6">
    <location>
        <position position="7"/>
    </location>
    <ligand>
        <name>Mg(2+)</name>
        <dbReference type="ChEBI" id="CHEBI:18420"/>
    </ligand>
</feature>
<evidence type="ECO:0000256" key="1">
    <source>
        <dbReference type="ARBA" id="ARBA00022649"/>
    </source>
</evidence>
<evidence type="ECO:0000313" key="8">
    <source>
        <dbReference type="EMBL" id="MBB4664579.1"/>
    </source>
</evidence>
<dbReference type="GO" id="GO:0090729">
    <property type="term" value="F:toxin activity"/>
    <property type="evidence" value="ECO:0007669"/>
    <property type="project" value="UniProtKB-KW"/>
</dbReference>
<keyword evidence="2 6" id="KW-0540">Nuclease</keyword>
<dbReference type="InterPro" id="IPR022907">
    <property type="entry name" value="VapC_family"/>
</dbReference>
<comment type="similarity">
    <text evidence="6">Belongs to the PINc/VapC protein family.</text>
</comment>
<organism evidence="8 9">
    <name type="scientific">Conexibacter arvalis</name>
    <dbReference type="NCBI Taxonomy" id="912552"/>
    <lineage>
        <taxon>Bacteria</taxon>
        <taxon>Bacillati</taxon>
        <taxon>Actinomycetota</taxon>
        <taxon>Thermoleophilia</taxon>
        <taxon>Solirubrobacterales</taxon>
        <taxon>Conexibacteraceae</taxon>
        <taxon>Conexibacter</taxon>
    </lineage>
</organism>
<name>A0A840III3_9ACTN</name>
<protein>
    <recommendedName>
        <fullName evidence="6">Ribonuclease VapC</fullName>
        <shortName evidence="6">RNase VapC</shortName>
        <ecNumber evidence="6">3.1.-.-</ecNumber>
    </recommendedName>
    <alternativeName>
        <fullName evidence="6">Toxin VapC</fullName>
    </alternativeName>
</protein>
<keyword evidence="6" id="KW-0800">Toxin</keyword>
<gene>
    <name evidence="6" type="primary">vapC</name>
    <name evidence="8" type="ORF">BDZ31_004194</name>
</gene>